<name>A0A644W222_9ZZZZ</name>
<dbReference type="CDD" id="cd01335">
    <property type="entry name" value="Radical_SAM"/>
    <property type="match status" value="1"/>
</dbReference>
<dbReference type="PANTHER" id="PTHR43524:SF1">
    <property type="entry name" value="RADICAL SAM SUPERFAMILY PROTEIN"/>
    <property type="match status" value="1"/>
</dbReference>
<accession>A0A644W222</accession>
<dbReference type="InterPro" id="IPR023885">
    <property type="entry name" value="4Fe4S-binding_SPASM_dom"/>
</dbReference>
<dbReference type="SFLD" id="SFLDS00029">
    <property type="entry name" value="Radical_SAM"/>
    <property type="match status" value="1"/>
</dbReference>
<dbReference type="SMART" id="SM00729">
    <property type="entry name" value="Elp3"/>
    <property type="match status" value="1"/>
</dbReference>
<keyword evidence="4" id="KW-0411">Iron-sulfur</keyword>
<dbReference type="GO" id="GO:0051536">
    <property type="term" value="F:iron-sulfur cluster binding"/>
    <property type="evidence" value="ECO:0007669"/>
    <property type="project" value="UniProtKB-KW"/>
</dbReference>
<reference evidence="6" key="1">
    <citation type="submission" date="2019-08" db="EMBL/GenBank/DDBJ databases">
        <authorList>
            <person name="Kucharzyk K."/>
            <person name="Murdoch R.W."/>
            <person name="Higgins S."/>
            <person name="Loffler F."/>
        </authorList>
    </citation>
    <scope>NUCLEOTIDE SEQUENCE</scope>
</reference>
<keyword evidence="1" id="KW-0949">S-adenosyl-L-methionine</keyword>
<evidence type="ECO:0000256" key="4">
    <source>
        <dbReference type="ARBA" id="ARBA00023014"/>
    </source>
</evidence>
<dbReference type="Pfam" id="PF04055">
    <property type="entry name" value="Radical_SAM"/>
    <property type="match status" value="1"/>
</dbReference>
<comment type="caution">
    <text evidence="6">The sequence shown here is derived from an EMBL/GenBank/DDBJ whole genome shotgun (WGS) entry which is preliminary data.</text>
</comment>
<dbReference type="InterPro" id="IPR058240">
    <property type="entry name" value="rSAM_sf"/>
</dbReference>
<protein>
    <submittedName>
        <fullName evidence="6">Coenzyme PQQ synthesis protein E</fullName>
    </submittedName>
</protein>
<dbReference type="InterPro" id="IPR006638">
    <property type="entry name" value="Elp3/MiaA/NifB-like_rSAM"/>
</dbReference>
<dbReference type="InterPro" id="IPR007197">
    <property type="entry name" value="rSAM"/>
</dbReference>
<evidence type="ECO:0000256" key="3">
    <source>
        <dbReference type="ARBA" id="ARBA00023004"/>
    </source>
</evidence>
<dbReference type="SUPFAM" id="SSF102114">
    <property type="entry name" value="Radical SAM enzymes"/>
    <property type="match status" value="1"/>
</dbReference>
<sequence>MKSLVNSMEKGMLRQIINRTLKCSKHDREKNLIEILTTVEKIAGPLFAGESYQAAKRIIIEPKGKWKGYVESLIKEVDHSVLRTTALNLGFEAAYLGTKTVRANRQKYGFNIPWVILLDPTSSCNMKCKGCWAAKYGHNMSLSYEEIDKTIMQAKKLGIHFFMYTGGEPLLRKDDLVRLCKKHDDCYFLAFTNGTLVTEDFCREMLKIGNLSLSLSLEGFEEINDSRRGKGAFKKTLAAMDLLKKFKLLFGASVCYTKENLEMVTSDVFLDLLISKGCRYSWYFHYMPVGIDAVKTLLPTPEQRAYIYRRLREVRAAKGGKPIFTIDFQNDGEFMGGCIAGGRNYLHINANGDVEPCVFVHYSQANIKKDTLLNSLQQPLFLAYRDNQPFNDNHLLPCPMLENPEKLVQMVEETKAVSTDLQAPEEVVALCDKCREYAENWKPVANKLWAKNPHCTSYYENHFKKNKHELV</sequence>
<dbReference type="Pfam" id="PF13186">
    <property type="entry name" value="SPASM"/>
    <property type="match status" value="1"/>
</dbReference>
<proteinExistence type="predicted"/>
<evidence type="ECO:0000256" key="2">
    <source>
        <dbReference type="ARBA" id="ARBA00022723"/>
    </source>
</evidence>
<dbReference type="CDD" id="cd21128">
    <property type="entry name" value="SPASM_rSAM"/>
    <property type="match status" value="1"/>
</dbReference>
<dbReference type="GO" id="GO:0003824">
    <property type="term" value="F:catalytic activity"/>
    <property type="evidence" value="ECO:0007669"/>
    <property type="project" value="InterPro"/>
</dbReference>
<dbReference type="AlphaFoldDB" id="A0A644W222"/>
<keyword evidence="3" id="KW-0408">Iron</keyword>
<evidence type="ECO:0000313" key="6">
    <source>
        <dbReference type="EMBL" id="MPL97731.1"/>
    </source>
</evidence>
<dbReference type="Gene3D" id="3.20.20.70">
    <property type="entry name" value="Aldolase class I"/>
    <property type="match status" value="1"/>
</dbReference>
<dbReference type="SFLD" id="SFLDG01067">
    <property type="entry name" value="SPASM/twitch_domain_containing"/>
    <property type="match status" value="1"/>
</dbReference>
<feature type="domain" description="Radical SAM core" evidence="5">
    <location>
        <begin position="110"/>
        <end position="321"/>
    </location>
</feature>
<keyword evidence="2" id="KW-0479">Metal-binding</keyword>
<organism evidence="6">
    <name type="scientific">bioreactor metagenome</name>
    <dbReference type="NCBI Taxonomy" id="1076179"/>
    <lineage>
        <taxon>unclassified sequences</taxon>
        <taxon>metagenomes</taxon>
        <taxon>ecological metagenomes</taxon>
    </lineage>
</organism>
<dbReference type="PROSITE" id="PS51918">
    <property type="entry name" value="RADICAL_SAM"/>
    <property type="match status" value="1"/>
</dbReference>
<evidence type="ECO:0000256" key="1">
    <source>
        <dbReference type="ARBA" id="ARBA00022691"/>
    </source>
</evidence>
<dbReference type="PANTHER" id="PTHR43524">
    <property type="entry name" value="RADICAL SAM SUPERFAMILY PROTEIN"/>
    <property type="match status" value="1"/>
</dbReference>
<dbReference type="InterPro" id="IPR013785">
    <property type="entry name" value="Aldolase_TIM"/>
</dbReference>
<evidence type="ECO:0000259" key="5">
    <source>
        <dbReference type="PROSITE" id="PS51918"/>
    </source>
</evidence>
<dbReference type="GO" id="GO:0046872">
    <property type="term" value="F:metal ion binding"/>
    <property type="evidence" value="ECO:0007669"/>
    <property type="project" value="UniProtKB-KW"/>
</dbReference>
<gene>
    <name evidence="6" type="primary">pqqE_16</name>
    <name evidence="6" type="ORF">SDC9_43926</name>
</gene>
<dbReference type="EMBL" id="VSSQ01000572">
    <property type="protein sequence ID" value="MPL97731.1"/>
    <property type="molecule type" value="Genomic_DNA"/>
</dbReference>